<reference evidence="6 7" key="1">
    <citation type="journal article" date="2020" name="ISME J.">
        <title>Uncovering the hidden diversity of litter-decomposition mechanisms in mushroom-forming fungi.</title>
        <authorList>
            <person name="Floudas D."/>
            <person name="Bentzer J."/>
            <person name="Ahren D."/>
            <person name="Johansson T."/>
            <person name="Persson P."/>
            <person name="Tunlid A."/>
        </authorList>
    </citation>
    <scope>NUCLEOTIDE SEQUENCE [LARGE SCALE GENOMIC DNA]</scope>
    <source>
        <strain evidence="6 7">CBS 406.79</strain>
    </source>
</reference>
<dbReference type="PROSITE" id="PS51762">
    <property type="entry name" value="GH16_2"/>
    <property type="match status" value="1"/>
</dbReference>
<gene>
    <name evidence="6" type="ORF">D9757_001244</name>
</gene>
<feature type="transmembrane region" description="Helical" evidence="3">
    <location>
        <begin position="270"/>
        <end position="292"/>
    </location>
</feature>
<keyword evidence="7" id="KW-1185">Reference proteome</keyword>
<dbReference type="PANTHER" id="PTHR10963:SF55">
    <property type="entry name" value="GLYCOSIDE HYDROLASE FAMILY 16 PROTEIN"/>
    <property type="match status" value="1"/>
</dbReference>
<feature type="region of interest" description="Disordered" evidence="2">
    <location>
        <begin position="110"/>
        <end position="231"/>
    </location>
</feature>
<feature type="region of interest" description="Disordered" evidence="2">
    <location>
        <begin position="57"/>
        <end position="91"/>
    </location>
</feature>
<feature type="compositionally biased region" description="Polar residues" evidence="2">
    <location>
        <begin position="152"/>
        <end position="197"/>
    </location>
</feature>
<dbReference type="Pfam" id="PF00722">
    <property type="entry name" value="Glyco_hydro_16"/>
    <property type="match status" value="1"/>
</dbReference>
<sequence length="653" mass="72618">MMSSFFFAFNFFFFMIEIQAQVPVSERRIFEFLWNYLCKFFACRSTTITMSPPPVVDEHAQDWSPDELYGGSSTTTPASRPPPSSYNFHRKSSVESISNMAGGMHLRRRYSSEDFPHGDPVSPRSADPMEIDELGRPNAPFMSESGHGHGPTPSQDSSGPGTPIGNSIYRNSVGASLTSKGSNPDFTSNSRNNSTTFRAPFLSPASRPSSNVWQPPSYPTHPNSPNASSTALAIYPRPKQPLQSTLLLEKIPKDQKPWLSKSAPRERLSYFLTLIGIFLGIAGAALLCYFGVSDIDLLDESSLCTVFFDDFSSGSLDTSIWKRTVELGGFGNGEFEIMTNKDENLKIQNSELYIVPTLTSNSVGGTSSIFDGYTYDLGDDCTTDNKTACSVTSDNSTKTVLPPVQSAKISTNGTYSLKYGRVQVRAKTPTGDWLWPSIWLLPVDNKYGPWPLSGEIDIMESRGNSISYGAQGVNYVRSSLNYAPMQSLLSQSTLYGWWDTKRLSSSSWSQSFHTYTLEWDESWMRMYVDSRLQAMLDLSIKSNKESFFNRPKYPSTAINFTSGDTVAVENIWEEAGGGWNAPFDQEFYLIIQLAVGGTSGWFPDGVGGKMWTDGSNDAMYDFAKAQSDWSSTWPSSEDDNAFRVDWVKMWKTC</sequence>
<dbReference type="OrthoDB" id="4781at2759"/>
<dbReference type="InterPro" id="IPR050546">
    <property type="entry name" value="Glycosyl_Hydrlase_16"/>
</dbReference>
<keyword evidence="3" id="KW-0812">Transmembrane</keyword>
<dbReference type="InterPro" id="IPR013320">
    <property type="entry name" value="ConA-like_dom_sf"/>
</dbReference>
<protein>
    <recommendedName>
        <fullName evidence="5">GH16 domain-containing protein</fullName>
    </recommendedName>
</protein>
<evidence type="ECO:0000256" key="2">
    <source>
        <dbReference type="SAM" id="MobiDB-lite"/>
    </source>
</evidence>
<keyword evidence="4" id="KW-0732">Signal</keyword>
<dbReference type="AlphaFoldDB" id="A0A8H5I1K4"/>
<dbReference type="InterPro" id="IPR000757">
    <property type="entry name" value="Beta-glucanase-like"/>
</dbReference>
<comment type="caution">
    <text evidence="6">The sequence shown here is derived from an EMBL/GenBank/DDBJ whole genome shotgun (WGS) entry which is preliminary data.</text>
</comment>
<dbReference type="PANTHER" id="PTHR10963">
    <property type="entry name" value="GLYCOSYL HYDROLASE-RELATED"/>
    <property type="match status" value="1"/>
</dbReference>
<evidence type="ECO:0000313" key="6">
    <source>
        <dbReference type="EMBL" id="KAF5393090.1"/>
    </source>
</evidence>
<proteinExistence type="inferred from homology"/>
<keyword evidence="3" id="KW-1133">Transmembrane helix</keyword>
<feature type="signal peptide" evidence="4">
    <location>
        <begin position="1"/>
        <end position="20"/>
    </location>
</feature>
<comment type="similarity">
    <text evidence="1">Belongs to the glycosyl hydrolase 16 family.</text>
</comment>
<evidence type="ECO:0000259" key="5">
    <source>
        <dbReference type="PROSITE" id="PS51762"/>
    </source>
</evidence>
<dbReference type="SUPFAM" id="SSF49899">
    <property type="entry name" value="Concanavalin A-like lectins/glucanases"/>
    <property type="match status" value="1"/>
</dbReference>
<evidence type="ECO:0000256" key="4">
    <source>
        <dbReference type="SAM" id="SignalP"/>
    </source>
</evidence>
<organism evidence="6 7">
    <name type="scientific">Collybiopsis confluens</name>
    <dbReference type="NCBI Taxonomy" id="2823264"/>
    <lineage>
        <taxon>Eukaryota</taxon>
        <taxon>Fungi</taxon>
        <taxon>Dikarya</taxon>
        <taxon>Basidiomycota</taxon>
        <taxon>Agaricomycotina</taxon>
        <taxon>Agaricomycetes</taxon>
        <taxon>Agaricomycetidae</taxon>
        <taxon>Agaricales</taxon>
        <taxon>Marasmiineae</taxon>
        <taxon>Omphalotaceae</taxon>
        <taxon>Collybiopsis</taxon>
    </lineage>
</organism>
<accession>A0A8H5I1K4</accession>
<keyword evidence="3" id="KW-0472">Membrane</keyword>
<evidence type="ECO:0000256" key="3">
    <source>
        <dbReference type="SAM" id="Phobius"/>
    </source>
</evidence>
<feature type="chain" id="PRO_5034354404" description="GH16 domain-containing protein" evidence="4">
    <location>
        <begin position="21"/>
        <end position="653"/>
    </location>
</feature>
<evidence type="ECO:0000313" key="7">
    <source>
        <dbReference type="Proteomes" id="UP000518752"/>
    </source>
</evidence>
<evidence type="ECO:0000256" key="1">
    <source>
        <dbReference type="ARBA" id="ARBA00006865"/>
    </source>
</evidence>
<feature type="domain" description="GH16" evidence="5">
    <location>
        <begin position="293"/>
        <end position="653"/>
    </location>
</feature>
<dbReference type="Gene3D" id="2.60.120.200">
    <property type="match status" value="1"/>
</dbReference>
<feature type="compositionally biased region" description="Polar residues" evidence="2">
    <location>
        <begin position="206"/>
        <end position="231"/>
    </location>
</feature>
<name>A0A8H5I1K4_9AGAR</name>
<dbReference type="Proteomes" id="UP000518752">
    <property type="component" value="Unassembled WGS sequence"/>
</dbReference>
<dbReference type="GO" id="GO:0005975">
    <property type="term" value="P:carbohydrate metabolic process"/>
    <property type="evidence" value="ECO:0007669"/>
    <property type="project" value="InterPro"/>
</dbReference>
<dbReference type="EMBL" id="JAACJN010000003">
    <property type="protein sequence ID" value="KAF5393090.1"/>
    <property type="molecule type" value="Genomic_DNA"/>
</dbReference>
<dbReference type="GO" id="GO:0004553">
    <property type="term" value="F:hydrolase activity, hydrolyzing O-glycosyl compounds"/>
    <property type="evidence" value="ECO:0007669"/>
    <property type="project" value="InterPro"/>
</dbReference>